<dbReference type="PANTHER" id="PTHR30386">
    <property type="entry name" value="MEMBRANE FUSION SUBUNIT OF EMRAB-TOLC MULTIDRUG EFFLUX PUMP"/>
    <property type="match status" value="1"/>
</dbReference>
<dbReference type="GO" id="GO:0009306">
    <property type="term" value="P:protein secretion"/>
    <property type="evidence" value="ECO:0007669"/>
    <property type="project" value="InterPro"/>
</dbReference>
<reference evidence="14 15" key="1">
    <citation type="journal article" date="2003" name="Int. J. Syst. Evol. Microbiol.">
        <title>Towards a standardized format for the description of a novel species (of an established genus): Ochrobactrum gallinifaecis sp. nov.</title>
        <authorList>
            <person name="Kampfer P."/>
            <person name="Buczolits S."/>
            <person name="Albrecht A."/>
            <person name="Busse H.J."/>
            <person name="Stackebrandt E."/>
        </authorList>
    </citation>
    <scope>NUCLEOTIDE SEQUENCE [LARGE SCALE GENOMIC DNA]</scope>
    <source>
        <strain evidence="14 15">ISO 196</strain>
    </source>
</reference>
<evidence type="ECO:0000256" key="1">
    <source>
        <dbReference type="ARBA" id="ARBA00004377"/>
    </source>
</evidence>
<dbReference type="InterPro" id="IPR058625">
    <property type="entry name" value="MdtA-like_BSH"/>
</dbReference>
<dbReference type="Proteomes" id="UP000315388">
    <property type="component" value="Unassembled WGS sequence"/>
</dbReference>
<dbReference type="PANTHER" id="PTHR30386:SF27">
    <property type="entry name" value="MEMBRANE FUSION PROTEIN (MFP) FAMILY PROTEIN"/>
    <property type="match status" value="1"/>
</dbReference>
<feature type="domain" description="Multidrug resistance protein MdtA-like barrel-sandwich hybrid" evidence="12">
    <location>
        <begin position="105"/>
        <end position="368"/>
    </location>
</feature>
<evidence type="ECO:0000256" key="8">
    <source>
        <dbReference type="ARBA" id="ARBA00023136"/>
    </source>
</evidence>
<dbReference type="Pfam" id="PF25917">
    <property type="entry name" value="BSH_RND"/>
    <property type="match status" value="1"/>
</dbReference>
<evidence type="ECO:0000256" key="11">
    <source>
        <dbReference type="SAM" id="MobiDB-lite"/>
    </source>
</evidence>
<evidence type="ECO:0000256" key="2">
    <source>
        <dbReference type="ARBA" id="ARBA00009477"/>
    </source>
</evidence>
<dbReference type="GO" id="GO:0005886">
    <property type="term" value="C:plasma membrane"/>
    <property type="evidence" value="ECO:0007669"/>
    <property type="project" value="UniProtKB-SubCell"/>
</dbReference>
<protein>
    <recommendedName>
        <fullName evidence="9">Membrane fusion protein (MFP) family protein</fullName>
    </recommendedName>
</protein>
<evidence type="ECO:0000259" key="12">
    <source>
        <dbReference type="Pfam" id="PF25917"/>
    </source>
</evidence>
<feature type="coiled-coil region" evidence="10">
    <location>
        <begin position="305"/>
        <end position="339"/>
    </location>
</feature>
<sequence>MNLSLCFPFPKPGHRKCLGKSPGESLPACGGNSSRHRKDMEFLPAALEVLESPPSPVRIAFIWFICTLVVAALLWGWFGKFDIVATAQGKVQPTGRVKIITSLETGRAKAVAVTNGTHVKAGDIIVELDDTETKAEETAKLARLNAYKAELVRRNAVINQLNVWKGNGDSEHFNAPSSEHLVFASNIPQILQERERSVFAAELRGVQASLSSLMAQRTQKQAEIDGLQTTLIAYRQQVKTLSERVEMRARLVHSSAGSRALVIDAMQQHEQAVSALADKSAQLMAATATLNVASAEISKLLETTASDNASRKLEAERAIDELEQDLIKARRRRELMTIRSPVEGTVQLSSITTVGQVVAAGTELMRIVASNTPLEIEAYLPNRDIGFVSEGQPAIIKVEAYPFTRFGVLEGHVIRVSSDAIPEPDAQQIESTASEQSRSTMPTGNVPRVQNLVFPLTLSFDSAEMKVDGKTVPITPGMAVTVEIKTGKRRILEYLFSPLAQIGSVAKFLEGYKRPYFWTQLCCELCK</sequence>
<dbReference type="EMBL" id="VEWJ01000024">
    <property type="protein sequence ID" value="TPF73924.1"/>
    <property type="molecule type" value="Genomic_DNA"/>
</dbReference>
<feature type="compositionally biased region" description="Polar residues" evidence="11">
    <location>
        <begin position="428"/>
        <end position="443"/>
    </location>
</feature>
<evidence type="ECO:0000256" key="4">
    <source>
        <dbReference type="ARBA" id="ARBA00022475"/>
    </source>
</evidence>
<comment type="similarity">
    <text evidence="2 9">Belongs to the membrane fusion protein (MFP) (TC 8.A.1) family.</text>
</comment>
<feature type="transmembrane region" description="Helical" evidence="9">
    <location>
        <begin position="59"/>
        <end position="78"/>
    </location>
</feature>
<name>A0A502BIC6_9HYPH</name>
<dbReference type="InterPro" id="IPR050739">
    <property type="entry name" value="MFP"/>
</dbReference>
<comment type="caution">
    <text evidence="14">The sequence shown here is derived from an EMBL/GenBank/DDBJ whole genome shotgun (WGS) entry which is preliminary data.</text>
</comment>
<comment type="subcellular location">
    <subcellularLocation>
        <location evidence="1 9">Cell inner membrane</location>
        <topology evidence="1 9">Single-pass membrane protein</topology>
    </subcellularLocation>
</comment>
<dbReference type="AlphaFoldDB" id="A0A502BIC6"/>
<dbReference type="InterPro" id="IPR006144">
    <property type="entry name" value="Secretion_HlyD_CS"/>
</dbReference>
<evidence type="ECO:0000256" key="6">
    <source>
        <dbReference type="ARBA" id="ARBA00022692"/>
    </source>
</evidence>
<keyword evidence="5 9" id="KW-0997">Cell inner membrane</keyword>
<keyword evidence="4 9" id="KW-1003">Cell membrane</keyword>
<evidence type="ECO:0000256" key="10">
    <source>
        <dbReference type="SAM" id="Coils"/>
    </source>
</evidence>
<dbReference type="PROSITE" id="PS00543">
    <property type="entry name" value="HLYD_FAMILY"/>
    <property type="match status" value="1"/>
</dbReference>
<dbReference type="NCBIfam" id="TIGR01843">
    <property type="entry name" value="type_I_hlyD"/>
    <property type="match status" value="1"/>
</dbReference>
<evidence type="ECO:0000313" key="15">
    <source>
        <dbReference type="Proteomes" id="UP000315388"/>
    </source>
</evidence>
<dbReference type="Gene3D" id="2.40.30.170">
    <property type="match status" value="1"/>
</dbReference>
<evidence type="ECO:0000259" key="13">
    <source>
        <dbReference type="Pfam" id="PF26002"/>
    </source>
</evidence>
<dbReference type="PRINTS" id="PR01490">
    <property type="entry name" value="RTXTOXIND"/>
</dbReference>
<dbReference type="Pfam" id="PF26002">
    <property type="entry name" value="Beta-barrel_AprE"/>
    <property type="match status" value="1"/>
</dbReference>
<keyword evidence="7 9" id="KW-1133">Transmembrane helix</keyword>
<feature type="domain" description="AprE-like beta-barrel" evidence="13">
    <location>
        <begin position="374"/>
        <end position="487"/>
    </location>
</feature>
<accession>A0A502BIC6</accession>
<evidence type="ECO:0000256" key="9">
    <source>
        <dbReference type="RuleBase" id="RU365093"/>
    </source>
</evidence>
<dbReference type="OrthoDB" id="9810980at2"/>
<organism evidence="14 15">
    <name type="scientific">Brucella gallinifaecis</name>
    <dbReference type="NCBI Taxonomy" id="215590"/>
    <lineage>
        <taxon>Bacteria</taxon>
        <taxon>Pseudomonadati</taxon>
        <taxon>Pseudomonadota</taxon>
        <taxon>Alphaproteobacteria</taxon>
        <taxon>Hyphomicrobiales</taxon>
        <taxon>Brucellaceae</taxon>
        <taxon>Brucella/Ochrobactrum group</taxon>
        <taxon>Brucella</taxon>
    </lineage>
</organism>
<evidence type="ECO:0000256" key="7">
    <source>
        <dbReference type="ARBA" id="ARBA00022989"/>
    </source>
</evidence>
<feature type="region of interest" description="Disordered" evidence="11">
    <location>
        <begin position="424"/>
        <end position="445"/>
    </location>
</feature>
<gene>
    <name evidence="14" type="ORF">FHY56_17260</name>
</gene>
<dbReference type="InterPro" id="IPR010129">
    <property type="entry name" value="T1SS_HlyD"/>
</dbReference>
<keyword evidence="10" id="KW-0175">Coiled coil</keyword>
<evidence type="ECO:0000256" key="3">
    <source>
        <dbReference type="ARBA" id="ARBA00022448"/>
    </source>
</evidence>
<proteinExistence type="inferred from homology"/>
<feature type="non-terminal residue" evidence="14">
    <location>
        <position position="527"/>
    </location>
</feature>
<evidence type="ECO:0000313" key="14">
    <source>
        <dbReference type="EMBL" id="TPF73924.1"/>
    </source>
</evidence>
<keyword evidence="6 9" id="KW-0812">Transmembrane</keyword>
<keyword evidence="8 9" id="KW-0472">Membrane</keyword>
<keyword evidence="15" id="KW-1185">Reference proteome</keyword>
<evidence type="ECO:0000256" key="5">
    <source>
        <dbReference type="ARBA" id="ARBA00022519"/>
    </source>
</evidence>
<dbReference type="Gene3D" id="2.40.50.100">
    <property type="match status" value="1"/>
</dbReference>
<dbReference type="InterPro" id="IPR058982">
    <property type="entry name" value="Beta-barrel_AprE"/>
</dbReference>
<keyword evidence="3 9" id="KW-0813">Transport</keyword>